<evidence type="ECO:0000256" key="1">
    <source>
        <dbReference type="SAM" id="MobiDB-lite"/>
    </source>
</evidence>
<proteinExistence type="predicted"/>
<dbReference type="RefSeq" id="WP_272736712.1">
    <property type="nucleotide sequence ID" value="NZ_CP116942.1"/>
</dbReference>
<keyword evidence="4" id="KW-1185">Reference proteome</keyword>
<dbReference type="InterPro" id="IPR029063">
    <property type="entry name" value="SAM-dependent_MTases_sf"/>
</dbReference>
<dbReference type="Gene3D" id="3.40.50.150">
    <property type="entry name" value="Vaccinia Virus protein VP39"/>
    <property type="match status" value="1"/>
</dbReference>
<dbReference type="InterPro" id="IPR013216">
    <property type="entry name" value="Methyltransf_11"/>
</dbReference>
<gene>
    <name evidence="3" type="ORF">PO878_00450</name>
</gene>
<dbReference type="GO" id="GO:0008757">
    <property type="term" value="F:S-adenosylmethionine-dependent methyltransferase activity"/>
    <property type="evidence" value="ECO:0007669"/>
    <property type="project" value="InterPro"/>
</dbReference>
<evidence type="ECO:0000313" key="3">
    <source>
        <dbReference type="EMBL" id="WCO67190.1"/>
    </source>
</evidence>
<accession>A0AAE9Y5K9</accession>
<feature type="region of interest" description="Disordered" evidence="1">
    <location>
        <begin position="1"/>
        <end position="28"/>
    </location>
</feature>
<evidence type="ECO:0000313" key="4">
    <source>
        <dbReference type="Proteomes" id="UP001216390"/>
    </source>
</evidence>
<organism evidence="3 4">
    <name type="scientific">Iamia majanohamensis</name>
    <dbReference type="NCBI Taxonomy" id="467976"/>
    <lineage>
        <taxon>Bacteria</taxon>
        <taxon>Bacillati</taxon>
        <taxon>Actinomycetota</taxon>
        <taxon>Acidimicrobiia</taxon>
        <taxon>Acidimicrobiales</taxon>
        <taxon>Iamiaceae</taxon>
        <taxon>Iamia</taxon>
    </lineage>
</organism>
<dbReference type="Pfam" id="PF08241">
    <property type="entry name" value="Methyltransf_11"/>
    <property type="match status" value="1"/>
</dbReference>
<protein>
    <recommendedName>
        <fullName evidence="2">Methyltransferase type 11 domain-containing protein</fullName>
    </recommendedName>
</protein>
<sequence length="217" mass="22494">MPGTVTHLDRVDAAPDGRPPDPYASADHPMRRLTEQVAVDPGTWDDAQRRQVAGFFDELAPEWHTRAGPDCDAPLRDAFGRGVPGSLAGPAAEVGSGIGLTSATVAARFTPALAVEVAPEMLRRSPAGPAHRVLADGARLPVADGALAAVVLMNAFLFGPECDRALGPDGVVVWINSRGPSTPIHLPAEAVVDALPGSWVATASECGSATWCVARRG</sequence>
<dbReference type="Proteomes" id="UP001216390">
    <property type="component" value="Chromosome"/>
</dbReference>
<dbReference type="AlphaFoldDB" id="A0AAE9Y5K9"/>
<feature type="domain" description="Methyltransferase type 11" evidence="2">
    <location>
        <begin position="93"/>
        <end position="167"/>
    </location>
</feature>
<dbReference type="EMBL" id="CP116942">
    <property type="protein sequence ID" value="WCO67190.1"/>
    <property type="molecule type" value="Genomic_DNA"/>
</dbReference>
<reference evidence="3" key="1">
    <citation type="submission" date="2023-01" db="EMBL/GenBank/DDBJ databases">
        <title>The diversity of Class Acidimicrobiia in South China Sea sediment environments and the proposal of Iamia marina sp. nov., a novel species of the genus Iamia.</title>
        <authorList>
            <person name="He Y."/>
            <person name="Tian X."/>
        </authorList>
    </citation>
    <scope>NUCLEOTIDE SEQUENCE</scope>
    <source>
        <strain evidence="3">DSM 19957</strain>
    </source>
</reference>
<feature type="compositionally biased region" description="Basic and acidic residues" evidence="1">
    <location>
        <begin position="7"/>
        <end position="19"/>
    </location>
</feature>
<dbReference type="SUPFAM" id="SSF53335">
    <property type="entry name" value="S-adenosyl-L-methionine-dependent methyltransferases"/>
    <property type="match status" value="1"/>
</dbReference>
<dbReference type="KEGG" id="ima:PO878_00450"/>
<evidence type="ECO:0000259" key="2">
    <source>
        <dbReference type="Pfam" id="PF08241"/>
    </source>
</evidence>
<name>A0AAE9Y5K9_9ACTN</name>